<comment type="caution">
    <text evidence="13">The sequence shown here is derived from an EMBL/GenBank/DDBJ whole genome shotgun (WGS) entry which is preliminary data.</text>
</comment>
<keyword evidence="6 11" id="KW-0547">Nucleotide-binding</keyword>
<comment type="subunit">
    <text evidence="3 11">Tetramer of two alpha and two beta subunits.</text>
</comment>
<dbReference type="AlphaFoldDB" id="A0AA43Q5D1"/>
<dbReference type="HAMAP" id="MF_00255">
    <property type="entry name" value="Gly_tRNA_synth_beta"/>
    <property type="match status" value="1"/>
</dbReference>
<dbReference type="GO" id="GO:0004820">
    <property type="term" value="F:glycine-tRNA ligase activity"/>
    <property type="evidence" value="ECO:0007669"/>
    <property type="project" value="UniProtKB-UniRule"/>
</dbReference>
<evidence type="ECO:0000313" key="13">
    <source>
        <dbReference type="EMBL" id="MDI1232053.1"/>
    </source>
</evidence>
<evidence type="ECO:0000256" key="3">
    <source>
        <dbReference type="ARBA" id="ARBA00011209"/>
    </source>
</evidence>
<gene>
    <name evidence="11 13" type="primary">glyS</name>
    <name evidence="13" type="ORF">PSU93_12970</name>
</gene>
<dbReference type="PANTHER" id="PTHR30075:SF2">
    <property type="entry name" value="GLYCINE--TRNA LIGASE, CHLOROPLASTIC_MITOCHONDRIAL 2"/>
    <property type="match status" value="1"/>
</dbReference>
<keyword evidence="7 11" id="KW-0067">ATP-binding</keyword>
<dbReference type="PRINTS" id="PR01045">
    <property type="entry name" value="TRNASYNTHGB"/>
</dbReference>
<dbReference type="GO" id="GO:0004814">
    <property type="term" value="F:arginine-tRNA ligase activity"/>
    <property type="evidence" value="ECO:0007669"/>
    <property type="project" value="InterPro"/>
</dbReference>
<evidence type="ECO:0000259" key="12">
    <source>
        <dbReference type="SMART" id="SM00836"/>
    </source>
</evidence>
<evidence type="ECO:0000256" key="9">
    <source>
        <dbReference type="ARBA" id="ARBA00023146"/>
    </source>
</evidence>
<evidence type="ECO:0000256" key="11">
    <source>
        <dbReference type="HAMAP-Rule" id="MF_00255"/>
    </source>
</evidence>
<comment type="subcellular location">
    <subcellularLocation>
        <location evidence="1 11">Cytoplasm</location>
    </subcellularLocation>
</comment>
<proteinExistence type="inferred from homology"/>
<evidence type="ECO:0000256" key="5">
    <source>
        <dbReference type="ARBA" id="ARBA00022598"/>
    </source>
</evidence>
<dbReference type="Proteomes" id="UP001160519">
    <property type="component" value="Unassembled WGS sequence"/>
</dbReference>
<dbReference type="Pfam" id="PF05746">
    <property type="entry name" value="DALR_1"/>
    <property type="match status" value="1"/>
</dbReference>
<keyword evidence="9 11" id="KW-0030">Aminoacyl-tRNA synthetase</keyword>
<keyword evidence="8 11" id="KW-0648">Protein biosynthesis</keyword>
<dbReference type="GO" id="GO:0006420">
    <property type="term" value="P:arginyl-tRNA aminoacylation"/>
    <property type="evidence" value="ECO:0007669"/>
    <property type="project" value="InterPro"/>
</dbReference>
<comment type="similarity">
    <text evidence="2 11">Belongs to the class-II aminoacyl-tRNA synthetase family.</text>
</comment>
<dbReference type="GO" id="GO:0005829">
    <property type="term" value="C:cytosol"/>
    <property type="evidence" value="ECO:0007669"/>
    <property type="project" value="TreeGrafter"/>
</dbReference>
<dbReference type="PANTHER" id="PTHR30075">
    <property type="entry name" value="GLYCYL-TRNA SYNTHETASE"/>
    <property type="match status" value="1"/>
</dbReference>
<evidence type="ECO:0000256" key="6">
    <source>
        <dbReference type="ARBA" id="ARBA00022741"/>
    </source>
</evidence>
<dbReference type="InterPro" id="IPR006194">
    <property type="entry name" value="Gly-tRNA-synth_heterodimer"/>
</dbReference>
<evidence type="ECO:0000256" key="8">
    <source>
        <dbReference type="ARBA" id="ARBA00022917"/>
    </source>
</evidence>
<dbReference type="GO" id="GO:0006426">
    <property type="term" value="P:glycyl-tRNA aminoacylation"/>
    <property type="evidence" value="ECO:0007669"/>
    <property type="project" value="UniProtKB-UniRule"/>
</dbReference>
<dbReference type="Pfam" id="PF02092">
    <property type="entry name" value="tRNA_synt_2f"/>
    <property type="match status" value="1"/>
</dbReference>
<evidence type="ECO:0000256" key="4">
    <source>
        <dbReference type="ARBA" id="ARBA00022490"/>
    </source>
</evidence>
<name>A0AA43Q5D1_9GAMM</name>
<feature type="domain" description="DALR anticodon binding" evidence="12">
    <location>
        <begin position="590"/>
        <end position="691"/>
    </location>
</feature>
<protein>
    <recommendedName>
        <fullName evidence="11">Glycine--tRNA ligase beta subunit</fullName>
        <ecNumber evidence="11">6.1.1.14</ecNumber>
    </recommendedName>
    <alternativeName>
        <fullName evidence="11">Glycyl-tRNA synthetase beta subunit</fullName>
        <shortName evidence="11">GlyRS</shortName>
    </alternativeName>
</protein>
<evidence type="ECO:0000256" key="2">
    <source>
        <dbReference type="ARBA" id="ARBA00008226"/>
    </source>
</evidence>
<comment type="catalytic activity">
    <reaction evidence="10 11">
        <text>tRNA(Gly) + glycine + ATP = glycyl-tRNA(Gly) + AMP + diphosphate</text>
        <dbReference type="Rhea" id="RHEA:16013"/>
        <dbReference type="Rhea" id="RHEA-COMP:9664"/>
        <dbReference type="Rhea" id="RHEA-COMP:9683"/>
        <dbReference type="ChEBI" id="CHEBI:30616"/>
        <dbReference type="ChEBI" id="CHEBI:33019"/>
        <dbReference type="ChEBI" id="CHEBI:57305"/>
        <dbReference type="ChEBI" id="CHEBI:78442"/>
        <dbReference type="ChEBI" id="CHEBI:78522"/>
        <dbReference type="ChEBI" id="CHEBI:456215"/>
        <dbReference type="EC" id="6.1.1.14"/>
    </reaction>
</comment>
<dbReference type="PROSITE" id="PS50861">
    <property type="entry name" value="AA_TRNA_LIGASE_II_GLYAB"/>
    <property type="match status" value="1"/>
</dbReference>
<keyword evidence="5 11" id="KW-0436">Ligase</keyword>
<dbReference type="EMBL" id="JAQSDF010000055">
    <property type="protein sequence ID" value="MDI1232053.1"/>
    <property type="molecule type" value="Genomic_DNA"/>
</dbReference>
<evidence type="ECO:0000256" key="7">
    <source>
        <dbReference type="ARBA" id="ARBA00022840"/>
    </source>
</evidence>
<dbReference type="InterPro" id="IPR008909">
    <property type="entry name" value="DALR_anticod-bd"/>
</dbReference>
<keyword evidence="14" id="KW-1185">Reference proteome</keyword>
<dbReference type="EC" id="6.1.1.14" evidence="11"/>
<evidence type="ECO:0000256" key="10">
    <source>
        <dbReference type="ARBA" id="ARBA00047937"/>
    </source>
</evidence>
<evidence type="ECO:0000313" key="14">
    <source>
        <dbReference type="Proteomes" id="UP001160519"/>
    </source>
</evidence>
<accession>A0AA43Q5D1</accession>
<evidence type="ECO:0000256" key="1">
    <source>
        <dbReference type="ARBA" id="ARBA00004496"/>
    </source>
</evidence>
<sequence>MSTSKHLLFELGSEELPPKTLLKLSNALLNNIVQGLNAAELTFTGSKAYATPRRLAVFIENLASAQPDKTVEKRGPALQAAFAPDGTPSKAGLGFATSCGTSFEQLERLLTDKGEWLSFTQAVKGQTTEKLIPDIIRSSIAGLPIAKRMRWGSFTTEFVRPVHWAVLLYGDSVIDTEILGLKTGATTQGHRFHAPQKITLTKPEDYAEVLHKQGRVIADIEQRKTLIRDAAQSAAAAVNGIAHIEDDLLEEIAALNEWPVPITGTFDPRFLQLPPEVLITTMQTNQKYFPVKNADGGLLANFITFSNIESSNPESIQQGNERVVTPRLADAEFFWNQDRKNTLEDRVESLTSVVFQENLGTVFAKTKRVQNLAKFIAGHLNADVELAERAALLAKTDLMTEMVLEFGNLQGIMGRYYALADNEPKAVALAIEEQYFPKQSGSPTAGSITGQILAIAEKIDTLVGIFAVGLIPTGDKDPYALRRAALGILRTVIENELNINIIELTEFAAAQIKTVSGQTADQSATADRVIDFMFDRLKGYCLDHGYTADEFDAVIAVTPAEPLDFMQRLQAVKAFRQLPEAESLAAANKRIRNILKKSDTPPAASIGALLEAQEKQLLQAGLQSAEDIKPLLAQRDYQATLNRLAGLRNDVDAFFDQVMVMTDDLELRANRLALLNLLSEQFLTCADISKLQS</sequence>
<reference evidence="13" key="1">
    <citation type="submission" date="2023-01" db="EMBL/GenBank/DDBJ databases">
        <title>Biogeochemical cycle of methane in antarctic sediments.</title>
        <authorList>
            <person name="Roldan D.M."/>
            <person name="Menes R.J."/>
        </authorList>
    </citation>
    <scope>NUCLEOTIDE SEQUENCE [LARGE SCALE GENOMIC DNA]</scope>
    <source>
        <strain evidence="13">K-2018 MAG008</strain>
    </source>
</reference>
<dbReference type="NCBIfam" id="TIGR00211">
    <property type="entry name" value="glyS"/>
    <property type="match status" value="1"/>
</dbReference>
<dbReference type="GO" id="GO:0005524">
    <property type="term" value="F:ATP binding"/>
    <property type="evidence" value="ECO:0007669"/>
    <property type="project" value="UniProtKB-UniRule"/>
</dbReference>
<dbReference type="InterPro" id="IPR015944">
    <property type="entry name" value="Gly-tRNA-synth_bsu"/>
</dbReference>
<dbReference type="SUPFAM" id="SSF109604">
    <property type="entry name" value="HD-domain/PDEase-like"/>
    <property type="match status" value="1"/>
</dbReference>
<keyword evidence="4 11" id="KW-0963">Cytoplasm</keyword>
<dbReference type="SMART" id="SM00836">
    <property type="entry name" value="DALR_1"/>
    <property type="match status" value="1"/>
</dbReference>
<organism evidence="13 14">
    <name type="scientific">Candidatus Methylobacter titanis</name>
    <dbReference type="NCBI Taxonomy" id="3053457"/>
    <lineage>
        <taxon>Bacteria</taxon>
        <taxon>Pseudomonadati</taxon>
        <taxon>Pseudomonadota</taxon>
        <taxon>Gammaproteobacteria</taxon>
        <taxon>Methylococcales</taxon>
        <taxon>Methylococcaceae</taxon>
        <taxon>Methylobacter</taxon>
    </lineage>
</organism>